<dbReference type="FunFam" id="3.30.70.270:FF:000001">
    <property type="entry name" value="Diguanylate cyclase domain protein"/>
    <property type="match status" value="1"/>
</dbReference>
<dbReference type="GO" id="GO:0003824">
    <property type="term" value="F:catalytic activity"/>
    <property type="evidence" value="ECO:0007669"/>
    <property type="project" value="UniProtKB-ARBA"/>
</dbReference>
<evidence type="ECO:0000313" key="3">
    <source>
        <dbReference type="EMBL" id="QGY41798.1"/>
    </source>
</evidence>
<dbReference type="PANTHER" id="PTHR47628:SF1">
    <property type="entry name" value="ALIPHATIC AMIDASE EXPRESSION-REGULATING PROTEIN"/>
    <property type="match status" value="1"/>
</dbReference>
<organism evidence="3 4">
    <name type="scientific">Pseudodesulfovibrio cashew</name>
    <dbReference type="NCBI Taxonomy" id="2678688"/>
    <lineage>
        <taxon>Bacteria</taxon>
        <taxon>Pseudomonadati</taxon>
        <taxon>Thermodesulfobacteriota</taxon>
        <taxon>Desulfovibrionia</taxon>
        <taxon>Desulfovibrionales</taxon>
        <taxon>Desulfovibrionaceae</taxon>
    </lineage>
</organism>
<dbReference type="Pfam" id="PF13433">
    <property type="entry name" value="Peripla_BP_5"/>
    <property type="match status" value="1"/>
</dbReference>
<dbReference type="Pfam" id="PF08447">
    <property type="entry name" value="PAS_3"/>
    <property type="match status" value="1"/>
</dbReference>
<name>A0A6I6JLD6_9BACT</name>
<dbReference type="InterPro" id="IPR013655">
    <property type="entry name" value="PAS_fold_3"/>
</dbReference>
<dbReference type="InterPro" id="IPR035965">
    <property type="entry name" value="PAS-like_dom_sf"/>
</dbReference>
<dbReference type="InterPro" id="IPR000700">
    <property type="entry name" value="PAS-assoc_C"/>
</dbReference>
<dbReference type="SUPFAM" id="SSF55785">
    <property type="entry name" value="PYP-like sensor domain (PAS domain)"/>
    <property type="match status" value="1"/>
</dbReference>
<dbReference type="Gene3D" id="3.40.50.2300">
    <property type="match status" value="2"/>
</dbReference>
<dbReference type="InterPro" id="IPR029787">
    <property type="entry name" value="Nucleotide_cyclase"/>
</dbReference>
<reference evidence="3 4" key="1">
    <citation type="submission" date="2019-11" db="EMBL/GenBank/DDBJ databases">
        <authorList>
            <person name="Zheng R.K."/>
            <person name="Sun C.M."/>
        </authorList>
    </citation>
    <scope>NUCLEOTIDE SEQUENCE [LARGE SCALE GENOMIC DNA]</scope>
    <source>
        <strain evidence="3 4">SRB007</strain>
    </source>
</reference>
<protein>
    <submittedName>
        <fullName evidence="3">Transporter substrate-binding protein</fullName>
    </submittedName>
</protein>
<dbReference type="Pfam" id="PF00990">
    <property type="entry name" value="GGDEF"/>
    <property type="match status" value="1"/>
</dbReference>
<dbReference type="Gene3D" id="2.10.70.100">
    <property type="match status" value="1"/>
</dbReference>
<dbReference type="InterPro" id="IPR028082">
    <property type="entry name" value="Peripla_BP_I"/>
</dbReference>
<evidence type="ECO:0000313" key="4">
    <source>
        <dbReference type="Proteomes" id="UP000428328"/>
    </source>
</evidence>
<dbReference type="SUPFAM" id="SSF55073">
    <property type="entry name" value="Nucleotide cyclase"/>
    <property type="match status" value="1"/>
</dbReference>
<dbReference type="SMART" id="SM00086">
    <property type="entry name" value="PAC"/>
    <property type="match status" value="1"/>
</dbReference>
<dbReference type="PANTHER" id="PTHR47628">
    <property type="match status" value="1"/>
</dbReference>
<dbReference type="PROSITE" id="PS50887">
    <property type="entry name" value="GGDEF"/>
    <property type="match status" value="1"/>
</dbReference>
<dbReference type="CDD" id="cd01949">
    <property type="entry name" value="GGDEF"/>
    <property type="match status" value="1"/>
</dbReference>
<dbReference type="EMBL" id="CP046400">
    <property type="protein sequence ID" value="QGY41798.1"/>
    <property type="molecule type" value="Genomic_DNA"/>
</dbReference>
<evidence type="ECO:0000259" key="1">
    <source>
        <dbReference type="PROSITE" id="PS50113"/>
    </source>
</evidence>
<gene>
    <name evidence="3" type="ORF">GM415_17280</name>
</gene>
<dbReference type="SMART" id="SM00267">
    <property type="entry name" value="GGDEF"/>
    <property type="match status" value="1"/>
</dbReference>
<evidence type="ECO:0000259" key="2">
    <source>
        <dbReference type="PROSITE" id="PS50887"/>
    </source>
</evidence>
<sequence>MGYSRRWQNDPHGVGFSRRARQIMSTFIPIGILHSQSGPMAIEEQPLVDAALLAVDTINDRGGVLGREVRPVIADGASDDATFATEAQKLIRDHGVCALFGCWTSSSRKAVLPVVEREDSLLWYPVQYEGLEQSRNIVYTGSCMNQQIAPAVEWALSMGRRRIAFVGSDYVFPRTANKLVASMLAATDARLVYESYHPLTCRDFTSILPSLRASRPDLIINTINGIGNISLLEQLQSVPELAKPDLVCSLSCTENLFSRLSKGAEGQLACWGYFASADSRTDMDFVSRFRSEKDQIPSDPTATAYSQILLWASIASRIESIVPADVRANLAGSAVESPLGRLEIQDNQHVLRSALIGRNNGQGQFDILWQSDGPIPPLPWFGVTETELPYKELIFQVLSDLPEDITIQARLESEIATRQEMAVAMAKNQSRLEETEKIARIGAFERNLKTGEGYWSDMLFQLLGHAPGAFIPSLEALESHFVEEDRADFHQTFYASLIDGKGLDHQWRIQRADGAIRYVQIHSAILRDNEGNIDRYHGTVMDITERALAEEALRLSEREMRLLAETDGLTGIFNRRKFLELTTREIERSKRYPSPFTLIMFDVDRFKAINDTYGHNVGDLVLQNIVECTRQLIRDVDILGRIGGEEFALALPQTDLDGAGVLAERIRSAVEECETITHDTKLSCTISLGVAELKGCAEDVDSILKAADLALYRAKNTGRNRVEFMVGSDLDVACTLDPAT</sequence>
<dbReference type="InterPro" id="IPR000160">
    <property type="entry name" value="GGDEF_dom"/>
</dbReference>
<feature type="domain" description="GGDEF" evidence="2">
    <location>
        <begin position="594"/>
        <end position="727"/>
    </location>
</feature>
<dbReference type="KEGG" id="psel:GM415_17280"/>
<proteinExistence type="predicted"/>
<dbReference type="Proteomes" id="UP000428328">
    <property type="component" value="Chromosome"/>
</dbReference>
<dbReference type="AlphaFoldDB" id="A0A6I6JLD6"/>
<dbReference type="InterPro" id="IPR001610">
    <property type="entry name" value="PAC"/>
</dbReference>
<dbReference type="Gene3D" id="3.30.450.20">
    <property type="entry name" value="PAS domain"/>
    <property type="match status" value="1"/>
</dbReference>
<keyword evidence="4" id="KW-1185">Reference proteome</keyword>
<dbReference type="PROSITE" id="PS50113">
    <property type="entry name" value="PAC"/>
    <property type="match status" value="1"/>
</dbReference>
<dbReference type="Gene3D" id="3.30.70.270">
    <property type="match status" value="1"/>
</dbReference>
<feature type="domain" description="PAC" evidence="1">
    <location>
        <begin position="503"/>
        <end position="555"/>
    </location>
</feature>
<dbReference type="SUPFAM" id="SSF53822">
    <property type="entry name" value="Periplasmic binding protein-like I"/>
    <property type="match status" value="1"/>
</dbReference>
<dbReference type="InterPro" id="IPR000014">
    <property type="entry name" value="PAS"/>
</dbReference>
<dbReference type="InterPro" id="IPR043128">
    <property type="entry name" value="Rev_trsase/Diguanyl_cyclase"/>
</dbReference>
<accession>A0A6I6JLD6</accession>
<dbReference type="NCBIfam" id="TIGR00254">
    <property type="entry name" value="GGDEF"/>
    <property type="match status" value="1"/>
</dbReference>
<dbReference type="NCBIfam" id="TIGR00229">
    <property type="entry name" value="sensory_box"/>
    <property type="match status" value="1"/>
</dbReference>